<feature type="region of interest" description="Disordered" evidence="1">
    <location>
        <begin position="1"/>
        <end position="23"/>
    </location>
</feature>
<gene>
    <name evidence="2" type="primary">ORF128659</name>
</gene>
<name>A0A0B7ALK5_9EUPU</name>
<feature type="region of interest" description="Disordered" evidence="1">
    <location>
        <begin position="53"/>
        <end position="73"/>
    </location>
</feature>
<proteinExistence type="predicted"/>
<dbReference type="EMBL" id="HACG01035054">
    <property type="protein sequence ID" value="CEK81919.1"/>
    <property type="molecule type" value="Transcribed_RNA"/>
</dbReference>
<protein>
    <submittedName>
        <fullName evidence="2">Uncharacterized protein</fullName>
    </submittedName>
</protein>
<dbReference type="AlphaFoldDB" id="A0A0B7ALK5"/>
<evidence type="ECO:0000256" key="1">
    <source>
        <dbReference type="SAM" id="MobiDB-lite"/>
    </source>
</evidence>
<organism evidence="2">
    <name type="scientific">Arion vulgaris</name>
    <dbReference type="NCBI Taxonomy" id="1028688"/>
    <lineage>
        <taxon>Eukaryota</taxon>
        <taxon>Metazoa</taxon>
        <taxon>Spiralia</taxon>
        <taxon>Lophotrochozoa</taxon>
        <taxon>Mollusca</taxon>
        <taxon>Gastropoda</taxon>
        <taxon>Heterobranchia</taxon>
        <taxon>Euthyneura</taxon>
        <taxon>Panpulmonata</taxon>
        <taxon>Eupulmonata</taxon>
        <taxon>Stylommatophora</taxon>
        <taxon>Helicina</taxon>
        <taxon>Arionoidea</taxon>
        <taxon>Arionidae</taxon>
        <taxon>Arion</taxon>
    </lineage>
</organism>
<accession>A0A0B7ALK5</accession>
<reference evidence="2" key="1">
    <citation type="submission" date="2014-12" db="EMBL/GenBank/DDBJ databases">
        <title>Insight into the proteome of Arion vulgaris.</title>
        <authorList>
            <person name="Aradska J."/>
            <person name="Bulat T."/>
            <person name="Smidak R."/>
            <person name="Sarate P."/>
            <person name="Gangsoo J."/>
            <person name="Sialana F."/>
            <person name="Bilban M."/>
            <person name="Lubec G."/>
        </authorList>
    </citation>
    <scope>NUCLEOTIDE SEQUENCE</scope>
    <source>
        <tissue evidence="2">Skin</tissue>
    </source>
</reference>
<sequence length="96" mass="10751">MDSNNPNYCPDEDNSESSNLLTSEVDISEAEMENITKLSLNTVALNSPVGHDQSYDNLDCGPEDTLPPFRPARLPGLHLPDVITRNDHRQYLTPRK</sequence>
<evidence type="ECO:0000313" key="2">
    <source>
        <dbReference type="EMBL" id="CEK81919.1"/>
    </source>
</evidence>